<dbReference type="GO" id="GO:0016226">
    <property type="term" value="P:iron-sulfur cluster assembly"/>
    <property type="evidence" value="ECO:0007669"/>
    <property type="project" value="InterPro"/>
</dbReference>
<protein>
    <submittedName>
        <fullName evidence="3">ABC-type transport system involved in Fe-S cluster assembly, permease component</fullName>
    </submittedName>
</protein>
<name>A0A212IWZ5_9FIRM</name>
<dbReference type="EMBL" id="FLUN01000001">
    <property type="protein sequence ID" value="SBV91679.1"/>
    <property type="molecule type" value="Genomic_DNA"/>
</dbReference>
<dbReference type="InterPro" id="IPR037284">
    <property type="entry name" value="SUF_FeS_clus_asmbl_SufBD_sf"/>
</dbReference>
<dbReference type="AlphaFoldDB" id="A0A212IWZ5"/>
<evidence type="ECO:0000313" key="3">
    <source>
        <dbReference type="EMBL" id="SBV91679.1"/>
    </source>
</evidence>
<dbReference type="PANTHER" id="PTHR30508:SF1">
    <property type="entry name" value="UPF0051 PROTEIN ABCI8, CHLOROPLASTIC-RELATED"/>
    <property type="match status" value="1"/>
</dbReference>
<dbReference type="SUPFAM" id="SSF101960">
    <property type="entry name" value="Stabilizer of iron transporter SufD"/>
    <property type="match status" value="1"/>
</dbReference>
<dbReference type="InterPro" id="IPR055346">
    <property type="entry name" value="Fe-S_cluster_assembly_SufBD"/>
</dbReference>
<comment type="similarity">
    <text evidence="1">Belongs to the iron-sulfur cluster assembly SufBD family.</text>
</comment>
<accession>A0A212IWZ5</accession>
<evidence type="ECO:0000256" key="1">
    <source>
        <dbReference type="ARBA" id="ARBA00043967"/>
    </source>
</evidence>
<proteinExistence type="inferred from homology"/>
<evidence type="ECO:0000259" key="2">
    <source>
        <dbReference type="Pfam" id="PF01458"/>
    </source>
</evidence>
<dbReference type="PANTHER" id="PTHR30508">
    <property type="entry name" value="FES CLUSTER ASSEMBLY PROTEIN SUF"/>
    <property type="match status" value="1"/>
</dbReference>
<feature type="domain" description="SUF system FeS cluster assembly SufBD core" evidence="2">
    <location>
        <begin position="105"/>
        <end position="330"/>
    </location>
</feature>
<dbReference type="Pfam" id="PF01458">
    <property type="entry name" value="SUFBD_core"/>
    <property type="match status" value="1"/>
</dbReference>
<dbReference type="InterPro" id="IPR000825">
    <property type="entry name" value="SUF_FeS_clus_asmbl_SufBD_core"/>
</dbReference>
<sequence length="360" mass="38201">MNEKLNLLPVSTWSWTGVNWAGDAAALPAPPAGGWGEANTTLTPLPVGVSRTGVLPVPCAGIESGMGAAMDSFAAEHANTTCFLTVEGHAEIPVFLAHTLDGVHPAAVAHQAIYARAGSELTVVEICRAEAGVDGFCAALTQIYAEAGAQVRLVQVQLLGGESRRWSAVGIKAETGAKVELVRAELGGGLTACGSRALLTGDNSEYDLDTIYFGDKDRVLDFNDVVEHLGRETVSELHSAGVLADRSDKILRGTIDFRRGAVHAVGHESEDVLLFSPTVRNRTAPLILCGEEQVEGQHAATVGRLDEGKLYYLGSRGLSPTQAKRLMVEARFAPALGKLPDETLRDEIMTYLGRRLDAHA</sequence>
<gene>
    <name evidence="3" type="ORF">KL86CLO1_10152</name>
</gene>
<reference evidence="3" key="1">
    <citation type="submission" date="2016-04" db="EMBL/GenBank/DDBJ databases">
        <authorList>
            <person name="Evans L.H."/>
            <person name="Alamgir A."/>
            <person name="Owens N."/>
            <person name="Weber N.D."/>
            <person name="Virtaneva K."/>
            <person name="Barbian K."/>
            <person name="Babar A."/>
            <person name="Rosenke K."/>
        </authorList>
    </citation>
    <scope>NUCLEOTIDE SEQUENCE</scope>
    <source>
        <strain evidence="3">86</strain>
    </source>
</reference>
<organism evidence="3">
    <name type="scientific">uncultured Eubacteriales bacterium</name>
    <dbReference type="NCBI Taxonomy" id="172733"/>
    <lineage>
        <taxon>Bacteria</taxon>
        <taxon>Bacillati</taxon>
        <taxon>Bacillota</taxon>
        <taxon>Clostridia</taxon>
        <taxon>Eubacteriales</taxon>
        <taxon>environmental samples</taxon>
    </lineage>
</organism>